<dbReference type="PANTHER" id="PTHR33710">
    <property type="entry name" value="BNAC02G09200D PROTEIN"/>
    <property type="match status" value="1"/>
</dbReference>
<gene>
    <name evidence="1" type="ORF">ACH5RR_029192</name>
</gene>
<comment type="caution">
    <text evidence="1">The sequence shown here is derived from an EMBL/GenBank/DDBJ whole genome shotgun (WGS) entry which is preliminary data.</text>
</comment>
<reference evidence="1 2" key="1">
    <citation type="submission" date="2024-11" db="EMBL/GenBank/DDBJ databases">
        <title>A near-complete genome assembly of Cinchona calisaya.</title>
        <authorList>
            <person name="Lian D.C."/>
            <person name="Zhao X.W."/>
            <person name="Wei L."/>
        </authorList>
    </citation>
    <scope>NUCLEOTIDE SEQUENCE [LARGE SCALE GENOMIC DNA]</scope>
    <source>
        <tissue evidence="1">Nenye</tissue>
    </source>
</reference>
<protein>
    <submittedName>
        <fullName evidence="1">Uncharacterized protein</fullName>
    </submittedName>
</protein>
<dbReference type="AlphaFoldDB" id="A0ABD2YSD2"/>
<dbReference type="SUPFAM" id="SSF56219">
    <property type="entry name" value="DNase I-like"/>
    <property type="match status" value="1"/>
</dbReference>
<organism evidence="1 2">
    <name type="scientific">Cinchona calisaya</name>
    <dbReference type="NCBI Taxonomy" id="153742"/>
    <lineage>
        <taxon>Eukaryota</taxon>
        <taxon>Viridiplantae</taxon>
        <taxon>Streptophyta</taxon>
        <taxon>Embryophyta</taxon>
        <taxon>Tracheophyta</taxon>
        <taxon>Spermatophyta</taxon>
        <taxon>Magnoliopsida</taxon>
        <taxon>eudicotyledons</taxon>
        <taxon>Gunneridae</taxon>
        <taxon>Pentapetalae</taxon>
        <taxon>asterids</taxon>
        <taxon>lamiids</taxon>
        <taxon>Gentianales</taxon>
        <taxon>Rubiaceae</taxon>
        <taxon>Cinchonoideae</taxon>
        <taxon>Cinchoneae</taxon>
        <taxon>Cinchona</taxon>
    </lineage>
</organism>
<dbReference type="Gene3D" id="3.60.10.10">
    <property type="entry name" value="Endonuclease/exonuclease/phosphatase"/>
    <property type="match status" value="2"/>
</dbReference>
<sequence length="253" mass="29132">MKIFMWNVRGAASSIVTQHLLEYIYAHKPGVLILTKTKLSSQKARDICGSLPYSSYEFVDAIGFKDGIWILWNERNIKLHIVHRNEQTIQIVVHSLLWLFIRDLNEVLDNCEKFGGNPLNKHRVSLFQDLVDDFELIDLGFFGPKFTWWGKGKNGSVIQERLYRALCNVSWCDIFKDSVIDHLFRTRSHHRPIHVSTVSNSPVDNEPFRLEKFWMDHCAGGVNRDHNGDRISGLSNIGIGNNNAVDAWALRMV</sequence>
<keyword evidence="2" id="KW-1185">Reference proteome</keyword>
<name>A0ABD2YSD2_9GENT</name>
<evidence type="ECO:0000313" key="2">
    <source>
        <dbReference type="Proteomes" id="UP001630127"/>
    </source>
</evidence>
<dbReference type="InterPro" id="IPR036691">
    <property type="entry name" value="Endo/exonu/phosph_ase_sf"/>
</dbReference>
<dbReference type="Proteomes" id="UP001630127">
    <property type="component" value="Unassembled WGS sequence"/>
</dbReference>
<dbReference type="EMBL" id="JBJUIK010000012">
    <property type="protein sequence ID" value="KAL3509791.1"/>
    <property type="molecule type" value="Genomic_DNA"/>
</dbReference>
<accession>A0ABD2YSD2</accession>
<evidence type="ECO:0000313" key="1">
    <source>
        <dbReference type="EMBL" id="KAL3509791.1"/>
    </source>
</evidence>
<dbReference type="PANTHER" id="PTHR33710:SF77">
    <property type="entry name" value="DNASE I-LIKE SUPERFAMILY PROTEIN"/>
    <property type="match status" value="1"/>
</dbReference>
<proteinExistence type="predicted"/>